<gene>
    <name evidence="2" type="ORF">J4032_07835</name>
</gene>
<evidence type="ECO:0000313" key="3">
    <source>
        <dbReference type="Proteomes" id="UP000828924"/>
    </source>
</evidence>
<evidence type="ECO:0000313" key="2">
    <source>
        <dbReference type="EMBL" id="UNM11457.1"/>
    </source>
</evidence>
<proteinExistence type="predicted"/>
<sequence>MFAYELHQVMQAELIRRADAERLLREARQARRSARLSARRSAENDPEGRVSTRSRFARAA</sequence>
<feature type="compositionally biased region" description="Basic and acidic residues" evidence="1">
    <location>
        <begin position="40"/>
        <end position="50"/>
    </location>
</feature>
<protein>
    <submittedName>
        <fullName evidence="2">Uncharacterized protein</fullName>
    </submittedName>
</protein>
<name>A0ABY3WL02_9ACTN</name>
<organism evidence="2 3">
    <name type="scientific">Streptomyces formicae</name>
    <dbReference type="NCBI Taxonomy" id="1616117"/>
    <lineage>
        <taxon>Bacteria</taxon>
        <taxon>Bacillati</taxon>
        <taxon>Actinomycetota</taxon>
        <taxon>Actinomycetes</taxon>
        <taxon>Kitasatosporales</taxon>
        <taxon>Streptomycetaceae</taxon>
        <taxon>Streptomyces</taxon>
    </lineage>
</organism>
<accession>A0ABY3WL02</accession>
<feature type="region of interest" description="Disordered" evidence="1">
    <location>
        <begin position="32"/>
        <end position="60"/>
    </location>
</feature>
<dbReference type="Proteomes" id="UP000828924">
    <property type="component" value="Chromosome"/>
</dbReference>
<dbReference type="RefSeq" id="WP_242330000.1">
    <property type="nucleotide sequence ID" value="NZ_CP071872.1"/>
</dbReference>
<dbReference type="EMBL" id="CP071872">
    <property type="protein sequence ID" value="UNM11457.1"/>
    <property type="molecule type" value="Genomic_DNA"/>
</dbReference>
<reference evidence="2 3" key="1">
    <citation type="submission" date="2021-03" db="EMBL/GenBank/DDBJ databases">
        <title>Complete genome of Streptomyces formicae strain 1H-GS9 (DSM 100524).</title>
        <authorList>
            <person name="Atanasov K.E."/>
            <person name="Altabella T."/>
            <person name="Ferrer A."/>
        </authorList>
    </citation>
    <scope>NUCLEOTIDE SEQUENCE [LARGE SCALE GENOMIC DNA]</scope>
    <source>
        <strain evidence="2 3">1H-GS9</strain>
    </source>
</reference>
<keyword evidence="3" id="KW-1185">Reference proteome</keyword>
<evidence type="ECO:0000256" key="1">
    <source>
        <dbReference type="SAM" id="MobiDB-lite"/>
    </source>
</evidence>